<dbReference type="CDD" id="cd11731">
    <property type="entry name" value="Lin1944_like_SDR_c"/>
    <property type="match status" value="1"/>
</dbReference>
<keyword evidence="4" id="KW-1185">Reference proteome</keyword>
<dbReference type="SUPFAM" id="SSF51735">
    <property type="entry name" value="NAD(P)-binding Rossmann-fold domains"/>
    <property type="match status" value="1"/>
</dbReference>
<organism evidence="3 4">
    <name type="scientific">Caballeronia glathei</name>
    <dbReference type="NCBI Taxonomy" id="60547"/>
    <lineage>
        <taxon>Bacteria</taxon>
        <taxon>Pseudomonadati</taxon>
        <taxon>Pseudomonadota</taxon>
        <taxon>Betaproteobacteria</taxon>
        <taxon>Burkholderiales</taxon>
        <taxon>Burkholderiaceae</taxon>
        <taxon>Caballeronia</taxon>
    </lineage>
</organism>
<evidence type="ECO:0000256" key="1">
    <source>
        <dbReference type="ARBA" id="ARBA00006484"/>
    </source>
</evidence>
<accession>A0A069PHN6</accession>
<dbReference type="EMBL" id="JFHC01000059">
    <property type="protein sequence ID" value="KDR39414.1"/>
    <property type="molecule type" value="Genomic_DNA"/>
</dbReference>
<dbReference type="PANTHER" id="PTHR43477">
    <property type="entry name" value="DIHYDROANTICAPSIN 7-DEHYDROGENASE"/>
    <property type="match status" value="1"/>
</dbReference>
<dbReference type="STRING" id="60547.GCA_000751215_03784"/>
<proteinExistence type="inferred from homology"/>
<keyword evidence="2" id="KW-0560">Oxidoreductase</keyword>
<gene>
    <name evidence="3" type="ORF">BG61_32090</name>
</gene>
<reference evidence="3 4" key="1">
    <citation type="submission" date="2014-03" db="EMBL/GenBank/DDBJ databases">
        <title>Draft Genome Sequences of Four Burkholderia Strains.</title>
        <authorList>
            <person name="Liu X.Y."/>
            <person name="Li C.X."/>
            <person name="Xu J.H."/>
        </authorList>
    </citation>
    <scope>NUCLEOTIDE SEQUENCE [LARGE SCALE GENOMIC DNA]</scope>
    <source>
        <strain evidence="3 4">DSM 50014</strain>
    </source>
</reference>
<dbReference type="InterPro" id="IPR002347">
    <property type="entry name" value="SDR_fam"/>
</dbReference>
<protein>
    <submittedName>
        <fullName evidence="3">Short-chain dehydrogenase</fullName>
    </submittedName>
</protein>
<sequence>MMKIAVIGATGTVGRAVFAEFKPRHEVFEIGATRGAHRVDLTDVDSIRRLFDSIGRVDAIVATAGHVHFGELVQMTPAQFRRGLDDKLMGQVNLVLAARDYLNDGGSFTLTSGIVGAEVIRQGASAAAVNGAIEGFVRGAAIELPRGLRINAVSPTMLEEARESFGPYFRGFEAAPGARVALAYSRSVEGAETGRVYKVH</sequence>
<evidence type="ECO:0000256" key="2">
    <source>
        <dbReference type="ARBA" id="ARBA00023002"/>
    </source>
</evidence>
<dbReference type="AlphaFoldDB" id="A0A069PHN6"/>
<comment type="caution">
    <text evidence="3">The sequence shown here is derived from an EMBL/GenBank/DDBJ whole genome shotgun (WGS) entry which is preliminary data.</text>
</comment>
<name>A0A069PHN6_9BURK</name>
<dbReference type="NCBIfam" id="NF005754">
    <property type="entry name" value="PRK07578.1"/>
    <property type="match status" value="1"/>
</dbReference>
<dbReference type="Proteomes" id="UP000027466">
    <property type="component" value="Unassembled WGS sequence"/>
</dbReference>
<comment type="similarity">
    <text evidence="1">Belongs to the short-chain dehydrogenases/reductases (SDR) family.</text>
</comment>
<dbReference type="PANTHER" id="PTHR43477:SF1">
    <property type="entry name" value="DIHYDROANTICAPSIN 7-DEHYDROGENASE"/>
    <property type="match status" value="1"/>
</dbReference>
<dbReference type="GO" id="GO:0016491">
    <property type="term" value="F:oxidoreductase activity"/>
    <property type="evidence" value="ECO:0007669"/>
    <property type="project" value="UniProtKB-KW"/>
</dbReference>
<dbReference type="InterPro" id="IPR036291">
    <property type="entry name" value="NAD(P)-bd_dom_sf"/>
</dbReference>
<dbReference type="InterPro" id="IPR051122">
    <property type="entry name" value="SDR_DHRS6-like"/>
</dbReference>
<evidence type="ECO:0000313" key="3">
    <source>
        <dbReference type="EMBL" id="KDR39414.1"/>
    </source>
</evidence>
<evidence type="ECO:0000313" key="4">
    <source>
        <dbReference type="Proteomes" id="UP000027466"/>
    </source>
</evidence>
<dbReference type="PRINTS" id="PR00081">
    <property type="entry name" value="GDHRDH"/>
</dbReference>
<dbReference type="Pfam" id="PF13561">
    <property type="entry name" value="adh_short_C2"/>
    <property type="match status" value="1"/>
</dbReference>
<dbReference type="Gene3D" id="3.40.50.720">
    <property type="entry name" value="NAD(P)-binding Rossmann-like Domain"/>
    <property type="match status" value="1"/>
</dbReference>